<dbReference type="InterPro" id="IPR018759">
    <property type="entry name" value="BBP2_2"/>
</dbReference>
<comment type="caution">
    <text evidence="1">The sequence shown here is derived from an EMBL/GenBank/DDBJ whole genome shotgun (WGS) entry which is preliminary data.</text>
</comment>
<evidence type="ECO:0000313" key="1">
    <source>
        <dbReference type="EMBL" id="GGA58703.1"/>
    </source>
</evidence>
<keyword evidence="2" id="KW-1185">Reference proteome</keyword>
<proteinExistence type="predicted"/>
<dbReference type="Pfam" id="PF10082">
    <property type="entry name" value="BBP2_2"/>
    <property type="match status" value="1"/>
</dbReference>
<organism evidence="1 2">
    <name type="scientific">Pelagibacterium lentulum</name>
    <dbReference type="NCBI Taxonomy" id="2029865"/>
    <lineage>
        <taxon>Bacteria</taxon>
        <taxon>Pseudomonadati</taxon>
        <taxon>Pseudomonadota</taxon>
        <taxon>Alphaproteobacteria</taxon>
        <taxon>Hyphomicrobiales</taxon>
        <taxon>Devosiaceae</taxon>
        <taxon>Pelagibacterium</taxon>
    </lineage>
</organism>
<gene>
    <name evidence="1" type="ORF">GCM10011499_31060</name>
</gene>
<reference evidence="1 2" key="1">
    <citation type="journal article" date="2014" name="Int. J. Syst. Evol. Microbiol.">
        <title>Complete genome sequence of Corynebacterium casei LMG S-19264T (=DSM 44701T), isolated from a smear-ripened cheese.</title>
        <authorList>
            <consortium name="US DOE Joint Genome Institute (JGI-PGF)"/>
            <person name="Walter F."/>
            <person name="Albersmeier A."/>
            <person name="Kalinowski J."/>
            <person name="Ruckert C."/>
        </authorList>
    </citation>
    <scope>NUCLEOTIDE SEQUENCE [LARGE SCALE GENOMIC DNA]</scope>
    <source>
        <strain evidence="1 2">CGMCC 1.15896</strain>
    </source>
</reference>
<protein>
    <recommendedName>
        <fullName evidence="3">Beta-barrel porin 2</fullName>
    </recommendedName>
</protein>
<evidence type="ECO:0000313" key="2">
    <source>
        <dbReference type="Proteomes" id="UP000596977"/>
    </source>
</evidence>
<dbReference type="OrthoDB" id="7938047at2"/>
<dbReference type="RefSeq" id="WP_127073801.1">
    <property type="nucleotide sequence ID" value="NZ_BMKB01000005.1"/>
</dbReference>
<dbReference type="Proteomes" id="UP000596977">
    <property type="component" value="Unassembled WGS sequence"/>
</dbReference>
<dbReference type="EMBL" id="BMKB01000005">
    <property type="protein sequence ID" value="GGA58703.1"/>
    <property type="molecule type" value="Genomic_DNA"/>
</dbReference>
<name>A0A916RLX0_9HYPH</name>
<sequence>MNAQTNQIQTLLIAVVAALVIGFAFGAYAQGDGSRTNNPDLLRGSYGPFCERPMLCHPEIQARALEQPLRTHAAPAPVAAPEPAGADVAVPVAYEPIQPAPEYQPPPVSHSPWQFRYGVSLRGRFVISEDNERFDLIATPRASWIYEGSRTQVGINSEVSVVAPGDNDARIEEARMSFDVAHRLDSFTGLSAEGALAIRQNDPRGLDFAPSGAMTAPLEFAGEVNTRASHQFGRAVATFSTGLARSYKDETLLNDGSVIDNSADSSTRVSAGLRLSQEISPIISIFGQADVAREAFDTAAPGLGVKQDSWLPRLRGGISGNWNDVVTTEASLGYGWRVFDVDTLETAHSILYGAALGWRPNGTTQLRLAFDSAIGAGGGGNAARLDYDLTLEGSYRVNSWLALRASTAAGWQYDMDGNWGETRLTAGIGSDIMLGRHSSLNFDYAYGVRERANADPATREEHRISGGVTLQY</sequence>
<accession>A0A916RLX0</accession>
<dbReference type="AlphaFoldDB" id="A0A916RLX0"/>
<evidence type="ECO:0008006" key="3">
    <source>
        <dbReference type="Google" id="ProtNLM"/>
    </source>
</evidence>